<feature type="transmembrane region" description="Helical" evidence="8">
    <location>
        <begin position="190"/>
        <end position="208"/>
    </location>
</feature>
<keyword evidence="7 8" id="KW-0472">Membrane</keyword>
<feature type="transmembrane region" description="Helical" evidence="8">
    <location>
        <begin position="234"/>
        <end position="254"/>
    </location>
</feature>
<dbReference type="InterPro" id="IPR050297">
    <property type="entry name" value="LipidA_mod_glycosyltrf_83"/>
</dbReference>
<evidence type="ECO:0000256" key="6">
    <source>
        <dbReference type="ARBA" id="ARBA00022989"/>
    </source>
</evidence>
<keyword evidence="6 8" id="KW-1133">Transmembrane helix</keyword>
<keyword evidence="5 8" id="KW-0812">Transmembrane</keyword>
<reference evidence="10 11" key="1">
    <citation type="submission" date="2019-03" db="EMBL/GenBank/DDBJ databases">
        <title>Genomic Encyclopedia of Type Strains, Phase IV (KMG-IV): sequencing the most valuable type-strain genomes for metagenomic binning, comparative biology and taxonomic classification.</title>
        <authorList>
            <person name="Goeker M."/>
        </authorList>
    </citation>
    <scope>NUCLEOTIDE SEQUENCE [LARGE SCALE GENOMIC DNA]</scope>
    <source>
        <strain evidence="10 11">DSM 45934</strain>
    </source>
</reference>
<proteinExistence type="predicted"/>
<gene>
    <name evidence="10" type="ORF">EV192_11679</name>
</gene>
<dbReference type="Proteomes" id="UP000295680">
    <property type="component" value="Unassembled WGS sequence"/>
</dbReference>
<dbReference type="PANTHER" id="PTHR33908:SF11">
    <property type="entry name" value="MEMBRANE PROTEIN"/>
    <property type="match status" value="1"/>
</dbReference>
<evidence type="ECO:0000313" key="11">
    <source>
        <dbReference type="Proteomes" id="UP000295680"/>
    </source>
</evidence>
<protein>
    <submittedName>
        <fullName evidence="10">Dolichyl-phosphate-mannose-protein mannosyltransferase</fullName>
    </submittedName>
</protein>
<evidence type="ECO:0000256" key="1">
    <source>
        <dbReference type="ARBA" id="ARBA00004651"/>
    </source>
</evidence>
<evidence type="ECO:0000256" key="3">
    <source>
        <dbReference type="ARBA" id="ARBA00022676"/>
    </source>
</evidence>
<keyword evidence="4 10" id="KW-0808">Transferase</keyword>
<comment type="subcellular location">
    <subcellularLocation>
        <location evidence="1">Cell membrane</location>
        <topology evidence="1">Multi-pass membrane protein</topology>
    </subcellularLocation>
</comment>
<dbReference type="EMBL" id="SLWS01000016">
    <property type="protein sequence ID" value="TCO48026.1"/>
    <property type="molecule type" value="Genomic_DNA"/>
</dbReference>
<evidence type="ECO:0000256" key="4">
    <source>
        <dbReference type="ARBA" id="ARBA00022679"/>
    </source>
</evidence>
<dbReference type="Pfam" id="PF13231">
    <property type="entry name" value="PMT_2"/>
    <property type="match status" value="1"/>
</dbReference>
<dbReference type="GO" id="GO:0005886">
    <property type="term" value="C:plasma membrane"/>
    <property type="evidence" value="ECO:0007669"/>
    <property type="project" value="UniProtKB-SubCell"/>
</dbReference>
<keyword evidence="11" id="KW-1185">Reference proteome</keyword>
<feature type="domain" description="Glycosyltransferase RgtA/B/C/D-like" evidence="9">
    <location>
        <begin position="48"/>
        <end position="208"/>
    </location>
</feature>
<feature type="transmembrane region" description="Helical" evidence="8">
    <location>
        <begin position="148"/>
        <end position="178"/>
    </location>
</feature>
<feature type="transmembrane region" description="Helical" evidence="8">
    <location>
        <begin position="317"/>
        <end position="337"/>
    </location>
</feature>
<dbReference type="AlphaFoldDB" id="A0A4R2IUD6"/>
<evidence type="ECO:0000256" key="2">
    <source>
        <dbReference type="ARBA" id="ARBA00022475"/>
    </source>
</evidence>
<evidence type="ECO:0000259" key="9">
    <source>
        <dbReference type="Pfam" id="PF13231"/>
    </source>
</evidence>
<feature type="transmembrane region" description="Helical" evidence="8">
    <location>
        <begin position="266"/>
        <end position="282"/>
    </location>
</feature>
<dbReference type="InterPro" id="IPR038731">
    <property type="entry name" value="RgtA/B/C-like"/>
</dbReference>
<evidence type="ECO:0000256" key="5">
    <source>
        <dbReference type="ARBA" id="ARBA00022692"/>
    </source>
</evidence>
<name>A0A4R2IUD6_9PSEU</name>
<keyword evidence="2" id="KW-1003">Cell membrane</keyword>
<comment type="caution">
    <text evidence="10">The sequence shown here is derived from an EMBL/GenBank/DDBJ whole genome shotgun (WGS) entry which is preliminary data.</text>
</comment>
<accession>A0A4R2IUD6</accession>
<keyword evidence="3 10" id="KW-0328">Glycosyltransferase</keyword>
<evidence type="ECO:0000256" key="8">
    <source>
        <dbReference type="SAM" id="Phobius"/>
    </source>
</evidence>
<feature type="transmembrane region" description="Helical" evidence="8">
    <location>
        <begin position="69"/>
        <end position="89"/>
    </location>
</feature>
<dbReference type="GO" id="GO:0009103">
    <property type="term" value="P:lipopolysaccharide biosynthetic process"/>
    <property type="evidence" value="ECO:0007669"/>
    <property type="project" value="UniProtKB-ARBA"/>
</dbReference>
<evidence type="ECO:0000313" key="10">
    <source>
        <dbReference type="EMBL" id="TCO48026.1"/>
    </source>
</evidence>
<dbReference type="PANTHER" id="PTHR33908">
    <property type="entry name" value="MANNOSYLTRANSFERASE YKCB-RELATED"/>
    <property type="match status" value="1"/>
</dbReference>
<organism evidence="10 11">
    <name type="scientific">Actinocrispum wychmicini</name>
    <dbReference type="NCBI Taxonomy" id="1213861"/>
    <lineage>
        <taxon>Bacteria</taxon>
        <taxon>Bacillati</taxon>
        <taxon>Actinomycetota</taxon>
        <taxon>Actinomycetes</taxon>
        <taxon>Pseudonocardiales</taxon>
        <taxon>Pseudonocardiaceae</taxon>
        <taxon>Actinocrispum</taxon>
    </lineage>
</organism>
<evidence type="ECO:0000256" key="7">
    <source>
        <dbReference type="ARBA" id="ARBA00023136"/>
    </source>
</evidence>
<dbReference type="GO" id="GO:0016763">
    <property type="term" value="F:pentosyltransferase activity"/>
    <property type="evidence" value="ECO:0007669"/>
    <property type="project" value="TreeGrafter"/>
</dbReference>
<sequence>MGASRYGLVLLAGAVVVVLLAVTSGYGYHRDELYFLAAGQRLDWAYADQGPVTPLIARAMTEISPGSFLVLRIPSALAAGGIVLLAGLLAREFGGSRRAELIAAGCAAVSSIVLFDGHWLSTSTVDLLVWTAISWLVVRAVRTGRDRLWLGVGVVLGIGLLNKPLPAFLMVGLLAGVVVAGPRRLLLNRYVWLGALIAVVLWLPWIVWQAGHGWPQFDVSRSIAAGGSTSSQPWWAVVPFQFLLVSPLLAPVWIAGLVRLFQDRQFRFVGWAWAVLAVVFMATGGKPYYLAGLLPVLLGAGAVQVDDWLRTRARHVVLIAAIAVSALVNATIALPVLPADQARPVVALNVDVGEMIGWPEFVQTVADVRHTVPTGAQVAILAGNYGEAGAIDRYGPALGLPHAYSGHNAYSTWGPPPDGATVIAVGGKLAQFLRDCRVAARITNQAGIHNSEWDAPVMVCAGPVLPWSQQWPALRHYG</sequence>